<evidence type="ECO:0000313" key="5">
    <source>
        <dbReference type="Proteomes" id="UP000196877"/>
    </source>
</evidence>
<feature type="domain" description="HTH merR-type" evidence="3">
    <location>
        <begin position="1"/>
        <end position="71"/>
    </location>
</feature>
<sequence length="284" mass="32639">MFKISEFSNLSQVSVKALRYYDQIGLLKPAHIDAETGYRYYTANQLFPLNRILAFKELGFTLQQIIELMEENVSGEQIRGMFRLKKAEIETLLAEEGARLQKIEERLEQVEKEDCFEPENDIVLKKIESRQLLSVRRKTSIQQIPALFGELDARFGKSLTASLPKMVLWHGCEECEDEVDLEAGYLVQRPFPPEGSDAVVRRLPEVPMMATLLHRCRPTSPCTASAHLGLWLEQKGYRMKENEPRREVFLHPEHNHSSDYIAEIQIPIEKVHETLSGIKKGGQT</sequence>
<dbReference type="PANTHER" id="PTHR30204">
    <property type="entry name" value="REDOX-CYCLING DRUG-SENSING TRANSCRIPTIONAL ACTIVATOR SOXR"/>
    <property type="match status" value="1"/>
</dbReference>
<dbReference type="GeneID" id="92855210"/>
<evidence type="ECO:0000256" key="2">
    <source>
        <dbReference type="SAM" id="Coils"/>
    </source>
</evidence>
<dbReference type="RefSeq" id="WP_006639149.1">
    <property type="nucleotide sequence ID" value="NZ_BORD01000001.1"/>
</dbReference>
<keyword evidence="1" id="KW-0238">DNA-binding</keyword>
<dbReference type="InterPro" id="IPR000551">
    <property type="entry name" value="MerR-type_HTH_dom"/>
</dbReference>
<name>A0ABM6LDE7_9BACI</name>
<feature type="coiled-coil region" evidence="2">
    <location>
        <begin position="86"/>
        <end position="113"/>
    </location>
</feature>
<dbReference type="PROSITE" id="PS50937">
    <property type="entry name" value="HTH_MERR_2"/>
    <property type="match status" value="1"/>
</dbReference>
<gene>
    <name evidence="4" type="ORF">S101395_00730</name>
</gene>
<keyword evidence="2" id="KW-0175">Coiled coil</keyword>
<accession>A0ABM6LDE7</accession>
<dbReference type="Proteomes" id="UP000196877">
    <property type="component" value="Chromosome"/>
</dbReference>
<dbReference type="InterPro" id="IPR047057">
    <property type="entry name" value="MerR_fam"/>
</dbReference>
<dbReference type="InterPro" id="IPR010499">
    <property type="entry name" value="AraC_E-bd"/>
</dbReference>
<dbReference type="EMBL" id="CP021920">
    <property type="protein sequence ID" value="ASB87284.1"/>
    <property type="molecule type" value="Genomic_DNA"/>
</dbReference>
<keyword evidence="5" id="KW-1185">Reference proteome</keyword>
<dbReference type="PROSITE" id="PS00552">
    <property type="entry name" value="HTH_MERR_1"/>
    <property type="match status" value="1"/>
</dbReference>
<proteinExistence type="predicted"/>
<evidence type="ECO:0000259" key="3">
    <source>
        <dbReference type="PROSITE" id="PS50937"/>
    </source>
</evidence>
<reference evidence="4 5" key="1">
    <citation type="submission" date="2017-06" db="EMBL/GenBank/DDBJ databases">
        <title>Genome sequence of Bacillus sonorensis strain SRCM101395.</title>
        <authorList>
            <person name="Cho S.H."/>
        </authorList>
    </citation>
    <scope>NUCLEOTIDE SEQUENCE [LARGE SCALE GENOMIC DNA]</scope>
    <source>
        <strain evidence="4 5">SRCM101395</strain>
    </source>
</reference>
<dbReference type="Gene3D" id="3.20.80.10">
    <property type="entry name" value="Regulatory factor, effector binding domain"/>
    <property type="match status" value="1"/>
</dbReference>
<dbReference type="CDD" id="cd01107">
    <property type="entry name" value="HTH_BmrR"/>
    <property type="match status" value="1"/>
</dbReference>
<dbReference type="PANTHER" id="PTHR30204:SF97">
    <property type="entry name" value="MERR FAMILY REGULATORY PROTEIN"/>
    <property type="match status" value="1"/>
</dbReference>
<dbReference type="InterPro" id="IPR011256">
    <property type="entry name" value="Reg_factor_effector_dom_sf"/>
</dbReference>
<dbReference type="SUPFAM" id="SSF46955">
    <property type="entry name" value="Putative DNA-binding domain"/>
    <property type="match status" value="1"/>
</dbReference>
<dbReference type="SMART" id="SM00871">
    <property type="entry name" value="AraC_E_bind"/>
    <property type="match status" value="1"/>
</dbReference>
<dbReference type="Pfam" id="PF13411">
    <property type="entry name" value="MerR_1"/>
    <property type="match status" value="1"/>
</dbReference>
<evidence type="ECO:0000313" key="4">
    <source>
        <dbReference type="EMBL" id="ASB87284.1"/>
    </source>
</evidence>
<protein>
    <submittedName>
        <fullName evidence="4">Multidrug-efflux transporter 1 regulator</fullName>
    </submittedName>
</protein>
<dbReference type="SMART" id="SM00422">
    <property type="entry name" value="HTH_MERR"/>
    <property type="match status" value="1"/>
</dbReference>
<evidence type="ECO:0000256" key="1">
    <source>
        <dbReference type="ARBA" id="ARBA00023125"/>
    </source>
</evidence>
<organism evidence="4 5">
    <name type="scientific">Bacillus sonorensis</name>
    <dbReference type="NCBI Taxonomy" id="119858"/>
    <lineage>
        <taxon>Bacteria</taxon>
        <taxon>Bacillati</taxon>
        <taxon>Bacillota</taxon>
        <taxon>Bacilli</taxon>
        <taxon>Bacillales</taxon>
        <taxon>Bacillaceae</taxon>
        <taxon>Bacillus</taxon>
    </lineage>
</organism>
<dbReference type="Gene3D" id="1.10.1660.10">
    <property type="match status" value="1"/>
</dbReference>
<dbReference type="InterPro" id="IPR009061">
    <property type="entry name" value="DNA-bd_dom_put_sf"/>
</dbReference>
<dbReference type="SUPFAM" id="SSF55136">
    <property type="entry name" value="Probable bacterial effector-binding domain"/>
    <property type="match status" value="1"/>
</dbReference>